<evidence type="ECO:0000313" key="2">
    <source>
        <dbReference type="EMBL" id="WOI31737.1"/>
    </source>
</evidence>
<dbReference type="RefSeq" id="WP_317384310.1">
    <property type="nucleotide sequence ID" value="NZ_CP136704.1"/>
</dbReference>
<organism evidence="2 3">
    <name type="scientific">Tritonibacter scottomollicae</name>
    <name type="common">Epibacterium scottomollicae</name>
    <dbReference type="NCBI Taxonomy" id="483013"/>
    <lineage>
        <taxon>Bacteria</taxon>
        <taxon>Pseudomonadati</taxon>
        <taxon>Pseudomonadota</taxon>
        <taxon>Alphaproteobacteria</taxon>
        <taxon>Rhodobacterales</taxon>
        <taxon>Paracoccaceae</taxon>
        <taxon>Tritonibacter</taxon>
    </lineage>
</organism>
<dbReference type="PANTHER" id="PTHR43194:SF2">
    <property type="entry name" value="PEROXISOMAL MEMBRANE PROTEIN LPX1"/>
    <property type="match status" value="1"/>
</dbReference>
<feature type="domain" description="AB hydrolase-1" evidence="1">
    <location>
        <begin position="24"/>
        <end position="268"/>
    </location>
</feature>
<dbReference type="Gene3D" id="3.40.50.1820">
    <property type="entry name" value="alpha/beta hydrolase"/>
    <property type="match status" value="1"/>
</dbReference>
<gene>
    <name evidence="2" type="ORF">R1T40_12250</name>
</gene>
<dbReference type="SUPFAM" id="SSF53474">
    <property type="entry name" value="alpha/beta-Hydrolases"/>
    <property type="match status" value="1"/>
</dbReference>
<dbReference type="InterPro" id="IPR000073">
    <property type="entry name" value="AB_hydrolase_1"/>
</dbReference>
<evidence type="ECO:0000259" key="1">
    <source>
        <dbReference type="Pfam" id="PF00561"/>
    </source>
</evidence>
<dbReference type="PANTHER" id="PTHR43194">
    <property type="entry name" value="HYDROLASE ALPHA/BETA FOLD FAMILY"/>
    <property type="match status" value="1"/>
</dbReference>
<dbReference type="Proteomes" id="UP001302666">
    <property type="component" value="Chromosome"/>
</dbReference>
<dbReference type="GO" id="GO:0016787">
    <property type="term" value="F:hydrolase activity"/>
    <property type="evidence" value="ECO:0007669"/>
    <property type="project" value="UniProtKB-KW"/>
</dbReference>
<reference evidence="2 3" key="1">
    <citation type="submission" date="2023-10" db="EMBL/GenBank/DDBJ databases">
        <title>Eight complete genome sequences of bacteria isolated from laboratory stock of Giant Kelp gametophytes.</title>
        <authorList>
            <person name="Tolentino B."/>
            <person name="Nuzhdin S."/>
        </authorList>
    </citation>
    <scope>NUCLEOTIDE SEQUENCE [LARGE SCALE GENOMIC DNA]</scope>
    <source>
        <strain evidence="2 3">LC.270.F.C4</strain>
    </source>
</reference>
<accession>A0ABZ0HBB3</accession>
<dbReference type="Pfam" id="PF00561">
    <property type="entry name" value="Abhydrolase_1"/>
    <property type="match status" value="1"/>
</dbReference>
<dbReference type="EMBL" id="CP136704">
    <property type="protein sequence ID" value="WOI31737.1"/>
    <property type="molecule type" value="Genomic_DNA"/>
</dbReference>
<evidence type="ECO:0000313" key="3">
    <source>
        <dbReference type="Proteomes" id="UP001302666"/>
    </source>
</evidence>
<dbReference type="InterPro" id="IPR050228">
    <property type="entry name" value="Carboxylesterase_BioH"/>
</dbReference>
<keyword evidence="2" id="KW-0378">Hydrolase</keyword>
<name>A0ABZ0HBB3_TRISK</name>
<dbReference type="InterPro" id="IPR029058">
    <property type="entry name" value="AB_hydrolase_fold"/>
</dbReference>
<keyword evidence="3" id="KW-1185">Reference proteome</keyword>
<proteinExistence type="predicted"/>
<sequence>MSRFTTPDGLSLYYETHGNRHGLPLICLPGLTRDGQDFRYALPHLSAYHVILLDLRGRGRSDYAEDPSSYNILTEAGDVIALMDHLGLARAALLGTSRGGLVAMAITGTARDRLSAVILNDVGPDIAEEGLGRIFDYLGRRPSAKTHAEAAQTLEAVMAPAFPGVPSQRWLEEAQTFYKETPDGLELRYDARLRDAMLAQAAALAEMEEKPSLWPWFAALDGLPAGVIRGAHSDILSAETYAEMQRRLPALRAVELPDRGHIPFLDEPAALALIHDVLKDAQ</sequence>
<protein>
    <submittedName>
        <fullName evidence="2">Alpha/beta hydrolase</fullName>
    </submittedName>
</protein>